<comment type="caution">
    <text evidence="1">The sequence shown here is derived from an EMBL/GenBank/DDBJ whole genome shotgun (WGS) entry which is preliminary data.</text>
</comment>
<sequence>MVDSTTLTKDELISNLWLTDEIMSEIEIIKDEIEKKRVSLESTIQSTEQEYLKTVKENYTKSELYQAHQTYDDLIDRMKHLKGIVILIDLIICILLGYLFIMQDVKLMYVMLFWITVPILVYLIYDQIIKYYLKAKKPKPLSTLDEVIAEVKTSTEYLHISDSLIAKHIKQEMKQLELKIQQLEVLLDEKTVLPDIYRVRAKDVVWYLENQRADNLKEALAALVDSDHREQVKQMIEQQNHEIEKLNEVTEKLIKDNQKLKQQVEQQYQQIIELSNRKK</sequence>
<protein>
    <submittedName>
        <fullName evidence="1">Uncharacterized protein</fullName>
    </submittedName>
</protein>
<reference evidence="1" key="1">
    <citation type="journal article" date="2019" name="Nat. Med.">
        <title>A library of human gut bacterial isolates paired with longitudinal multiomics data enables mechanistic microbiome research.</title>
        <authorList>
            <person name="Poyet M."/>
            <person name="Groussin M."/>
            <person name="Gibbons S.M."/>
            <person name="Avila-Pacheco J."/>
            <person name="Jiang X."/>
            <person name="Kearney S.M."/>
            <person name="Perrotta A.R."/>
            <person name="Berdy B."/>
            <person name="Zhao S."/>
            <person name="Lieberman T.D."/>
            <person name="Swanson P.K."/>
            <person name="Smith M."/>
            <person name="Roesemann S."/>
            <person name="Alexander J.E."/>
            <person name="Rich S.A."/>
            <person name="Livny J."/>
            <person name="Vlamakis H."/>
            <person name="Clish C."/>
            <person name="Bullock K."/>
            <person name="Deik A."/>
            <person name="Scott J."/>
            <person name="Pierce K.A."/>
            <person name="Xavier R.J."/>
            <person name="Alm E.J."/>
        </authorList>
    </citation>
    <scope>NUCLEOTIDE SEQUENCE</scope>
    <source>
        <strain evidence="1">BIOML-A179</strain>
    </source>
</reference>
<dbReference type="EMBL" id="WMQV01000039">
    <property type="protein sequence ID" value="MTL95318.1"/>
    <property type="molecule type" value="Genomic_DNA"/>
</dbReference>
<gene>
    <name evidence="1" type="ORF">GMA64_12330</name>
</gene>
<evidence type="ECO:0000313" key="1">
    <source>
        <dbReference type="EMBL" id="MTL95318.1"/>
    </source>
</evidence>
<dbReference type="RefSeq" id="WP_129821786.1">
    <property type="nucleotide sequence ID" value="NZ_CAJJOK010000054.1"/>
</dbReference>
<dbReference type="AlphaFoldDB" id="A0A6G2CEY3"/>
<accession>A0A6G2CEY3</accession>
<proteinExistence type="predicted"/>
<organism evidence="1">
    <name type="scientific">Turicibacter sanguinis</name>
    <dbReference type="NCBI Taxonomy" id="154288"/>
    <lineage>
        <taxon>Bacteria</taxon>
        <taxon>Bacillati</taxon>
        <taxon>Bacillota</taxon>
        <taxon>Erysipelotrichia</taxon>
        <taxon>Erysipelotrichales</taxon>
        <taxon>Turicibacteraceae</taxon>
        <taxon>Turicibacter</taxon>
    </lineage>
</organism>
<name>A0A6G2CEY3_9FIRM</name>